<proteinExistence type="predicted"/>
<dbReference type="PANTHER" id="PTHR40590">
    <property type="entry name" value="CYTOPLASMIC PROTEIN-RELATED"/>
    <property type="match status" value="1"/>
</dbReference>
<feature type="signal peptide" evidence="1">
    <location>
        <begin position="1"/>
        <end position="18"/>
    </location>
</feature>
<comment type="caution">
    <text evidence="2">The sequence shown here is derived from an EMBL/GenBank/DDBJ whole genome shotgun (WGS) entry which is preliminary data.</text>
</comment>
<evidence type="ECO:0000313" key="2">
    <source>
        <dbReference type="EMBL" id="PSJ44639.1"/>
    </source>
</evidence>
<organism evidence="2 3">
    <name type="scientific">Zobellella taiwanensis</name>
    <dbReference type="NCBI Taxonomy" id="347535"/>
    <lineage>
        <taxon>Bacteria</taxon>
        <taxon>Pseudomonadati</taxon>
        <taxon>Pseudomonadota</taxon>
        <taxon>Gammaproteobacteria</taxon>
        <taxon>Aeromonadales</taxon>
        <taxon>Aeromonadaceae</taxon>
        <taxon>Zobellella</taxon>
    </lineage>
</organism>
<dbReference type="InterPro" id="IPR002816">
    <property type="entry name" value="TraB/PrgY/GumN_fam"/>
</dbReference>
<reference evidence="2 3" key="1">
    <citation type="submission" date="2018-03" db="EMBL/GenBank/DDBJ databases">
        <title>The draft genome of Zobellella taiwanensis JCM 13381.</title>
        <authorList>
            <person name="Liu L."/>
            <person name="Li L."/>
            <person name="Wang T."/>
            <person name="Zhang X."/>
            <person name="Liang L."/>
        </authorList>
    </citation>
    <scope>NUCLEOTIDE SEQUENCE [LARGE SCALE GENOMIC DNA]</scope>
    <source>
        <strain evidence="2 3">JCM 13381</strain>
    </source>
</reference>
<dbReference type="OrthoDB" id="357294at2"/>
<dbReference type="EMBL" id="PXYH01000007">
    <property type="protein sequence ID" value="PSJ44639.1"/>
    <property type="molecule type" value="Genomic_DNA"/>
</dbReference>
<dbReference type="RefSeq" id="WP_106453006.1">
    <property type="nucleotide sequence ID" value="NZ_PXYH01000007.1"/>
</dbReference>
<dbReference type="AlphaFoldDB" id="A0A2P7R350"/>
<sequence length="283" mass="31665">MKILLHTLLWLWCTQALAAPALWSATRGEQQLWLFGSIHLADERLARLPPLLLQALEQSELLLLEVDPLAITPDSLGSVIEPDTDWQARLGAPLAQELATTVATSGQPGLRRLPPWFAALQLTQLKAAELGFHSHQGVDMQLRMLARQQSLPVAGLESPTLVLGLLGSMHQRQLEADFVRHSLDEMTQMADHLERLMETWLSGDEQALLTLLREQPGPRLGRFIEQELLHSRNRLWLERLEQLAPKRALMVVGALHLYGEQGIIALLADAGYTLSKTEDITLY</sequence>
<dbReference type="InterPro" id="IPR047111">
    <property type="entry name" value="YbaP-like"/>
</dbReference>
<name>A0A2P7R350_9GAMM</name>
<evidence type="ECO:0000256" key="1">
    <source>
        <dbReference type="SAM" id="SignalP"/>
    </source>
</evidence>
<gene>
    <name evidence="2" type="ORF">C7I36_06990</name>
</gene>
<dbReference type="Pfam" id="PF01963">
    <property type="entry name" value="TraB_PrgY_gumN"/>
    <property type="match status" value="1"/>
</dbReference>
<protein>
    <submittedName>
        <fullName evidence="2">TraB/GumN family protein</fullName>
    </submittedName>
</protein>
<dbReference type="PANTHER" id="PTHR40590:SF1">
    <property type="entry name" value="CYTOPLASMIC PROTEIN"/>
    <property type="match status" value="1"/>
</dbReference>
<keyword evidence="1" id="KW-0732">Signal</keyword>
<keyword evidence="3" id="KW-1185">Reference proteome</keyword>
<accession>A0A2P7R350</accession>
<evidence type="ECO:0000313" key="3">
    <source>
        <dbReference type="Proteomes" id="UP000242181"/>
    </source>
</evidence>
<dbReference type="CDD" id="cd14789">
    <property type="entry name" value="Tiki"/>
    <property type="match status" value="1"/>
</dbReference>
<dbReference type="Proteomes" id="UP000242181">
    <property type="component" value="Unassembled WGS sequence"/>
</dbReference>
<feature type="chain" id="PRO_5015143628" evidence="1">
    <location>
        <begin position="19"/>
        <end position="283"/>
    </location>
</feature>